<keyword evidence="1" id="KW-0812">Transmembrane</keyword>
<keyword evidence="1" id="KW-1133">Transmembrane helix</keyword>
<feature type="transmembrane region" description="Helical" evidence="1">
    <location>
        <begin position="160"/>
        <end position="178"/>
    </location>
</feature>
<name>A0A7C3J1M8_9CREN</name>
<dbReference type="PANTHER" id="PTHR43129">
    <property type="entry name" value="FOSMIDOMYCIN RESISTANCE PROTEIN"/>
    <property type="match status" value="1"/>
</dbReference>
<dbReference type="InterPro" id="IPR020846">
    <property type="entry name" value="MFS_dom"/>
</dbReference>
<dbReference type="PROSITE" id="PS50850">
    <property type="entry name" value="MFS"/>
    <property type="match status" value="1"/>
</dbReference>
<keyword evidence="1" id="KW-0472">Membrane</keyword>
<accession>A0A7C3J1M8</accession>
<feature type="transmembrane region" description="Helical" evidence="1">
    <location>
        <begin position="266"/>
        <end position="284"/>
    </location>
</feature>
<feature type="transmembrane region" description="Helical" evidence="1">
    <location>
        <begin position="37"/>
        <end position="56"/>
    </location>
</feature>
<proteinExistence type="predicted"/>
<feature type="transmembrane region" description="Helical" evidence="1">
    <location>
        <begin position="68"/>
        <end position="87"/>
    </location>
</feature>
<sequence length="392" mass="41062">MTMDRRYIGNILMHITNDGTVFLLPSVLPLITIEYGLSYAMAGLVSSVIPFCLGLLQTPIGRYGDRLPNSLMLRAGILIVGAGALMVGTLPQLFLPGLLMMGIGGSFYHPIGYAYTSRIVRGGKAGTALGVQSSSGDVGILAAYLMAGPMALAWGWRLPFLFWGALSMGAFVASFSLFRDGRTDHGSEGPGASALFSREAIIVMALFAILGAVHRVLSTFLPTMFFLGGLEITLADSAAALYIGIGIAGGVIGGKLTDSHGPRRTALAFYAITAAALLALYQSHWLFLDVGLIAVMGISVLGIYPPLYYIMRGAAGGRLVGTAYGLLLSLGMVSGIAGVTVGGYLMDYFPSMIYLFASALAIGGAIMALALPRGRETMLSQAPPKNLILEGN</sequence>
<feature type="transmembrane region" description="Helical" evidence="1">
    <location>
        <begin position="12"/>
        <end position="31"/>
    </location>
</feature>
<dbReference type="EMBL" id="DSTX01000001">
    <property type="protein sequence ID" value="HFK19739.1"/>
    <property type="molecule type" value="Genomic_DNA"/>
</dbReference>
<evidence type="ECO:0000256" key="1">
    <source>
        <dbReference type="SAM" id="Phobius"/>
    </source>
</evidence>
<dbReference type="PANTHER" id="PTHR43129:SF1">
    <property type="entry name" value="FOSMIDOMYCIN RESISTANCE PROTEIN"/>
    <property type="match status" value="1"/>
</dbReference>
<dbReference type="Pfam" id="PF07690">
    <property type="entry name" value="MFS_1"/>
    <property type="match status" value="1"/>
</dbReference>
<dbReference type="Gene3D" id="1.20.1250.20">
    <property type="entry name" value="MFS general substrate transporter like domains"/>
    <property type="match status" value="2"/>
</dbReference>
<evidence type="ECO:0000259" key="2">
    <source>
        <dbReference type="PROSITE" id="PS50850"/>
    </source>
</evidence>
<feature type="transmembrane region" description="Helical" evidence="1">
    <location>
        <begin position="237"/>
        <end position="254"/>
    </location>
</feature>
<dbReference type="SUPFAM" id="SSF103473">
    <property type="entry name" value="MFS general substrate transporter"/>
    <property type="match status" value="1"/>
</dbReference>
<protein>
    <submittedName>
        <fullName evidence="3">MFS transporter</fullName>
    </submittedName>
</protein>
<gene>
    <name evidence="3" type="ORF">ENS19_00460</name>
</gene>
<dbReference type="InterPro" id="IPR036259">
    <property type="entry name" value="MFS_trans_sf"/>
</dbReference>
<evidence type="ECO:0000313" key="3">
    <source>
        <dbReference type="EMBL" id="HFK19739.1"/>
    </source>
</evidence>
<comment type="caution">
    <text evidence="3">The sequence shown here is derived from an EMBL/GenBank/DDBJ whole genome shotgun (WGS) entry which is preliminary data.</text>
</comment>
<dbReference type="AlphaFoldDB" id="A0A7C3J1M8"/>
<feature type="domain" description="Major facilitator superfamily (MFS) profile" evidence="2">
    <location>
        <begin position="1"/>
        <end position="375"/>
    </location>
</feature>
<dbReference type="GO" id="GO:0005886">
    <property type="term" value="C:plasma membrane"/>
    <property type="evidence" value="ECO:0007669"/>
    <property type="project" value="TreeGrafter"/>
</dbReference>
<dbReference type="InterPro" id="IPR011701">
    <property type="entry name" value="MFS"/>
</dbReference>
<feature type="transmembrane region" description="Helical" evidence="1">
    <location>
        <begin position="199"/>
        <end position="217"/>
    </location>
</feature>
<organism evidence="3">
    <name type="scientific">Candidatus Methanomethylicus mesodigestus</name>
    <dbReference type="NCBI Taxonomy" id="1867258"/>
    <lineage>
        <taxon>Archaea</taxon>
        <taxon>Thermoproteota</taxon>
        <taxon>Methanosuratincolia</taxon>
        <taxon>Candidatus Methanomethylicales</taxon>
        <taxon>Candidatus Methanomethylicaceae</taxon>
        <taxon>Candidatus Methanomethylicus</taxon>
    </lineage>
</organism>
<feature type="transmembrane region" description="Helical" evidence="1">
    <location>
        <begin position="352"/>
        <end position="371"/>
    </location>
</feature>
<dbReference type="GO" id="GO:0022857">
    <property type="term" value="F:transmembrane transporter activity"/>
    <property type="evidence" value="ECO:0007669"/>
    <property type="project" value="InterPro"/>
</dbReference>
<feature type="transmembrane region" description="Helical" evidence="1">
    <location>
        <begin position="290"/>
        <end position="311"/>
    </location>
</feature>
<feature type="transmembrane region" description="Helical" evidence="1">
    <location>
        <begin position="323"/>
        <end position="346"/>
    </location>
</feature>
<reference evidence="3" key="1">
    <citation type="journal article" date="2020" name="mSystems">
        <title>Genome- and Community-Level Interaction Insights into Carbon Utilization and Element Cycling Functions of Hydrothermarchaeota in Hydrothermal Sediment.</title>
        <authorList>
            <person name="Zhou Z."/>
            <person name="Liu Y."/>
            <person name="Xu W."/>
            <person name="Pan J."/>
            <person name="Luo Z.H."/>
            <person name="Li M."/>
        </authorList>
    </citation>
    <scope>NUCLEOTIDE SEQUENCE [LARGE SCALE GENOMIC DNA]</scope>
    <source>
        <strain evidence="3">SpSt-468</strain>
    </source>
</reference>